<evidence type="ECO:0000313" key="11">
    <source>
        <dbReference type="Proteomes" id="UP000313849"/>
    </source>
</evidence>
<dbReference type="NCBIfam" id="TIGR03025">
    <property type="entry name" value="EPS_sugtrans"/>
    <property type="match status" value="1"/>
</dbReference>
<evidence type="ECO:0000256" key="5">
    <source>
        <dbReference type="ARBA" id="ARBA00022989"/>
    </source>
</evidence>
<feature type="transmembrane region" description="Helical" evidence="8">
    <location>
        <begin position="320"/>
        <end position="341"/>
    </location>
</feature>
<comment type="caution">
    <text evidence="10">The sequence shown here is derived from an EMBL/GenBank/DDBJ whole genome shotgun (WGS) entry which is preliminary data.</text>
</comment>
<evidence type="ECO:0000259" key="9">
    <source>
        <dbReference type="Pfam" id="PF02397"/>
    </source>
</evidence>
<dbReference type="Pfam" id="PF13727">
    <property type="entry name" value="CoA_binding_3"/>
    <property type="match status" value="1"/>
</dbReference>
<proteinExistence type="inferred from homology"/>
<dbReference type="GO" id="GO:0016020">
    <property type="term" value="C:membrane"/>
    <property type="evidence" value="ECO:0007669"/>
    <property type="project" value="UniProtKB-SubCell"/>
</dbReference>
<keyword evidence="5 8" id="KW-1133">Transmembrane helix</keyword>
<evidence type="ECO:0000256" key="4">
    <source>
        <dbReference type="ARBA" id="ARBA00022692"/>
    </source>
</evidence>
<keyword evidence="3 10" id="KW-0808">Transferase</keyword>
<reference evidence="10 11" key="1">
    <citation type="submission" date="2019-06" db="EMBL/GenBank/DDBJ databases">
        <title>Draft genome sequence of Miniimonas arenae KCTC 19750T isolated from sea sand.</title>
        <authorList>
            <person name="Park S.-J."/>
        </authorList>
    </citation>
    <scope>NUCLEOTIDE SEQUENCE [LARGE SCALE GENOMIC DNA]</scope>
    <source>
        <strain evidence="10 11">KCTC 19750</strain>
    </source>
</reference>
<evidence type="ECO:0000256" key="6">
    <source>
        <dbReference type="ARBA" id="ARBA00023136"/>
    </source>
</evidence>
<comment type="subcellular location">
    <subcellularLocation>
        <location evidence="1">Membrane</location>
        <topology evidence="1">Multi-pass membrane protein</topology>
    </subcellularLocation>
</comment>
<evidence type="ECO:0000256" key="8">
    <source>
        <dbReference type="SAM" id="Phobius"/>
    </source>
</evidence>
<evidence type="ECO:0000256" key="3">
    <source>
        <dbReference type="ARBA" id="ARBA00022679"/>
    </source>
</evidence>
<evidence type="ECO:0000256" key="2">
    <source>
        <dbReference type="ARBA" id="ARBA00006464"/>
    </source>
</evidence>
<gene>
    <name evidence="10" type="ORF">FH969_10315</name>
</gene>
<dbReference type="PANTHER" id="PTHR30576:SF10">
    <property type="entry name" value="SLL5057 PROTEIN"/>
    <property type="match status" value="1"/>
</dbReference>
<name>A0A5C5B9M6_9MICO</name>
<feature type="compositionally biased region" description="Basic and acidic residues" evidence="7">
    <location>
        <begin position="21"/>
        <end position="31"/>
    </location>
</feature>
<dbReference type="PANTHER" id="PTHR30576">
    <property type="entry name" value="COLANIC BIOSYNTHESIS UDP-GLUCOSE LIPID CARRIER TRANSFERASE"/>
    <property type="match status" value="1"/>
</dbReference>
<keyword evidence="4 8" id="KW-0812">Transmembrane</keyword>
<accession>A0A5C5B9M6</accession>
<dbReference type="GO" id="GO:0016780">
    <property type="term" value="F:phosphotransferase activity, for other substituted phosphate groups"/>
    <property type="evidence" value="ECO:0007669"/>
    <property type="project" value="TreeGrafter"/>
</dbReference>
<dbReference type="AlphaFoldDB" id="A0A5C5B9M6"/>
<feature type="region of interest" description="Disordered" evidence="7">
    <location>
        <begin position="1"/>
        <end position="34"/>
    </location>
</feature>
<feature type="transmembrane region" description="Helical" evidence="8">
    <location>
        <begin position="153"/>
        <end position="172"/>
    </location>
</feature>
<organism evidence="10 11">
    <name type="scientific">Miniimonas arenae</name>
    <dbReference type="NCBI Taxonomy" id="676201"/>
    <lineage>
        <taxon>Bacteria</taxon>
        <taxon>Bacillati</taxon>
        <taxon>Actinomycetota</taxon>
        <taxon>Actinomycetes</taxon>
        <taxon>Micrococcales</taxon>
        <taxon>Beutenbergiaceae</taxon>
        <taxon>Miniimonas</taxon>
    </lineage>
</organism>
<dbReference type="EMBL" id="VENP01000037">
    <property type="protein sequence ID" value="TNU73653.1"/>
    <property type="molecule type" value="Genomic_DNA"/>
</dbReference>
<evidence type="ECO:0000256" key="7">
    <source>
        <dbReference type="SAM" id="MobiDB-lite"/>
    </source>
</evidence>
<dbReference type="Pfam" id="PF02397">
    <property type="entry name" value="Bac_transf"/>
    <property type="match status" value="1"/>
</dbReference>
<feature type="transmembrane region" description="Helical" evidence="8">
    <location>
        <begin position="52"/>
        <end position="72"/>
    </location>
</feature>
<evidence type="ECO:0000256" key="1">
    <source>
        <dbReference type="ARBA" id="ARBA00004141"/>
    </source>
</evidence>
<comment type="similarity">
    <text evidence="2">Belongs to the bacterial sugar transferase family.</text>
</comment>
<keyword evidence="11" id="KW-1185">Reference proteome</keyword>
<dbReference type="Proteomes" id="UP000313849">
    <property type="component" value="Unassembled WGS sequence"/>
</dbReference>
<feature type="transmembrane region" description="Helical" evidence="8">
    <location>
        <begin position="92"/>
        <end position="109"/>
    </location>
</feature>
<dbReference type="OrthoDB" id="9808602at2"/>
<keyword evidence="6 8" id="KW-0472">Membrane</keyword>
<evidence type="ECO:0000313" key="10">
    <source>
        <dbReference type="EMBL" id="TNU73653.1"/>
    </source>
</evidence>
<protein>
    <submittedName>
        <fullName evidence="10">Sugar transferase</fullName>
    </submittedName>
</protein>
<feature type="domain" description="Bacterial sugar transferase" evidence="9">
    <location>
        <begin position="315"/>
        <end position="502"/>
    </location>
</feature>
<sequence length="508" mass="55598">MALGVEPTPRSTTDTFTDGAVRADRRSRVDEGETAAAGQRVHSTAWYGRVKALITVGDAVAIGVTLVAAYFIRFGDTNPRVWSSADSATVGYEQVGLLIGLVWMISLAANRSRQSTILAQGLVEYHRAASATLLTFGNAAIVAYLLQVTLSRQYFLVALPLGIVLVVANRWVMRQYLRHARSEGRFQDRALVVGRLEDVHRVQRELRRTSAAGIAPEFAYYVDSADDVAQAARSTLVARANAEDVDLVIIAGELPGGADAVRRLSWDLERTRADLVLASRLTDIAGPRIHLRPIPGIPLVHVSLPRFTGWSYVVKRAMDVVLSAVALLVLSPVFLVVAAAIKLDDGGPVFFRQTRTGTNGEPFHMLKFRSMRTDAEQVKAELMTANEGAGPLFKMKADPRVTRVGRVLRAYSLDELPQFVNTLRGSMSVVGPRPPLPNEVAQYDNAAHRRLLIKPGITGLWQVSGRSNLSWEDSLRLDLSYVENWSPVGDLAIVARTAIAVVRREGAY</sequence>
<dbReference type="InterPro" id="IPR003362">
    <property type="entry name" value="Bact_transf"/>
</dbReference>
<feature type="transmembrane region" description="Helical" evidence="8">
    <location>
        <begin position="129"/>
        <end position="147"/>
    </location>
</feature>
<dbReference type="InterPro" id="IPR017475">
    <property type="entry name" value="EPS_sugar_tfrase"/>
</dbReference>